<dbReference type="PROSITE" id="PS01095">
    <property type="entry name" value="GH18_1"/>
    <property type="match status" value="1"/>
</dbReference>
<dbReference type="SUPFAM" id="SSF116820">
    <property type="entry name" value="Rps17e-like"/>
    <property type="match status" value="1"/>
</dbReference>
<dbReference type="GO" id="GO:1990904">
    <property type="term" value="C:ribonucleoprotein complex"/>
    <property type="evidence" value="ECO:0007669"/>
    <property type="project" value="UniProtKB-KW"/>
</dbReference>
<protein>
    <recommendedName>
        <fullName evidence="3">chitinase</fullName>
        <ecNumber evidence="3">3.2.1.14</ecNumber>
    </recommendedName>
</protein>
<dbReference type="PANTHER" id="PTHR45708">
    <property type="entry name" value="ENDOCHITINASE"/>
    <property type="match status" value="1"/>
</dbReference>
<dbReference type="InterPro" id="IPR005089">
    <property type="entry name" value="CBM19"/>
</dbReference>
<keyword evidence="10" id="KW-0624">Polysaccharide degradation</keyword>
<accession>A0A8H7REE5</accession>
<dbReference type="GO" id="GO:0006412">
    <property type="term" value="P:translation"/>
    <property type="evidence" value="ECO:0007669"/>
    <property type="project" value="InterPro"/>
</dbReference>
<dbReference type="CDD" id="cd02877">
    <property type="entry name" value="GH18_hevamine_XipI_class_III"/>
    <property type="match status" value="1"/>
</dbReference>
<evidence type="ECO:0000256" key="3">
    <source>
        <dbReference type="ARBA" id="ARBA00012729"/>
    </source>
</evidence>
<keyword evidence="5" id="KW-0689">Ribosomal protein</keyword>
<evidence type="ECO:0000256" key="2">
    <source>
        <dbReference type="ARBA" id="ARBA00010444"/>
    </source>
</evidence>
<dbReference type="InterPro" id="IPR001579">
    <property type="entry name" value="Glyco_hydro_18_chit_AS"/>
</dbReference>
<dbReference type="GO" id="GO:0008843">
    <property type="term" value="F:endochitinase activity"/>
    <property type="evidence" value="ECO:0007669"/>
    <property type="project" value="UniProtKB-EC"/>
</dbReference>
<dbReference type="EMBL" id="JAEPRC010000105">
    <property type="protein sequence ID" value="KAG2208845.1"/>
    <property type="molecule type" value="Genomic_DNA"/>
</dbReference>
<gene>
    <name evidence="13" type="ORF">INT46_003626</name>
</gene>
<keyword evidence="8" id="KW-0119">Carbohydrate metabolism</keyword>
<dbReference type="GO" id="GO:0005840">
    <property type="term" value="C:ribosome"/>
    <property type="evidence" value="ECO:0007669"/>
    <property type="project" value="UniProtKB-KW"/>
</dbReference>
<dbReference type="GO" id="GO:0005576">
    <property type="term" value="C:extracellular region"/>
    <property type="evidence" value="ECO:0007669"/>
    <property type="project" value="TreeGrafter"/>
</dbReference>
<evidence type="ECO:0000256" key="1">
    <source>
        <dbReference type="ARBA" id="ARBA00000822"/>
    </source>
</evidence>
<evidence type="ECO:0000256" key="9">
    <source>
        <dbReference type="ARBA" id="ARBA00023295"/>
    </source>
</evidence>
<dbReference type="Pfam" id="PF00833">
    <property type="entry name" value="Ribosomal_S17e"/>
    <property type="match status" value="1"/>
</dbReference>
<dbReference type="HAMAP" id="MF_00511">
    <property type="entry name" value="Ribosomal_eS17"/>
    <property type="match status" value="1"/>
</dbReference>
<dbReference type="SUPFAM" id="SSF51445">
    <property type="entry name" value="(Trans)glycosidases"/>
    <property type="match status" value="1"/>
</dbReference>
<dbReference type="Gene3D" id="1.10.60.20">
    <property type="entry name" value="Ribosomal protein S17e-like"/>
    <property type="match status" value="1"/>
</dbReference>
<dbReference type="PANTHER" id="PTHR45708:SF49">
    <property type="entry name" value="ENDOCHITINASE"/>
    <property type="match status" value="1"/>
</dbReference>
<dbReference type="GO" id="GO:0003735">
    <property type="term" value="F:structural constituent of ribosome"/>
    <property type="evidence" value="ECO:0007669"/>
    <property type="project" value="InterPro"/>
</dbReference>
<dbReference type="Proteomes" id="UP000650833">
    <property type="component" value="Unassembled WGS sequence"/>
</dbReference>
<dbReference type="GO" id="GO:0000272">
    <property type="term" value="P:polysaccharide catabolic process"/>
    <property type="evidence" value="ECO:0007669"/>
    <property type="project" value="UniProtKB-KW"/>
</dbReference>
<dbReference type="AlphaFoldDB" id="A0A8H7REE5"/>
<keyword evidence="14" id="KW-1185">Reference proteome</keyword>
<keyword evidence="9 11" id="KW-0326">Glycosidase</keyword>
<dbReference type="Pfam" id="PF03427">
    <property type="entry name" value="CBM_19"/>
    <property type="match status" value="1"/>
</dbReference>
<dbReference type="InterPro" id="IPR017853">
    <property type="entry name" value="GH"/>
</dbReference>
<evidence type="ECO:0000259" key="12">
    <source>
        <dbReference type="PROSITE" id="PS51910"/>
    </source>
</evidence>
<name>A0A8H7REE5_9FUNG</name>
<dbReference type="PROSITE" id="PS51910">
    <property type="entry name" value="GH18_2"/>
    <property type="match status" value="1"/>
</dbReference>
<comment type="catalytic activity">
    <reaction evidence="1">
        <text>Random endo-hydrolysis of N-acetyl-beta-D-glucosaminide (1-&gt;4)-beta-linkages in chitin and chitodextrins.</text>
        <dbReference type="EC" id="3.2.1.14"/>
    </reaction>
</comment>
<evidence type="ECO:0000313" key="13">
    <source>
        <dbReference type="EMBL" id="KAG2208845.1"/>
    </source>
</evidence>
<evidence type="ECO:0000256" key="6">
    <source>
        <dbReference type="ARBA" id="ARBA00023024"/>
    </source>
</evidence>
<dbReference type="PROSITE" id="PS00712">
    <property type="entry name" value="RIBOSOMAL_S17E"/>
    <property type="match status" value="1"/>
</dbReference>
<dbReference type="OrthoDB" id="6020543at2759"/>
<dbReference type="EC" id="3.2.1.14" evidence="3"/>
<feature type="domain" description="GH18" evidence="12">
    <location>
        <begin position="155"/>
        <end position="449"/>
    </location>
</feature>
<dbReference type="GO" id="GO:0008061">
    <property type="term" value="F:chitin binding"/>
    <property type="evidence" value="ECO:0007669"/>
    <property type="project" value="InterPro"/>
</dbReference>
<keyword evidence="4 11" id="KW-0378">Hydrolase</keyword>
<comment type="caution">
    <text evidence="13">The sequence shown here is derived from an EMBL/GenBank/DDBJ whole genome shotgun (WGS) entry which is preliminary data.</text>
</comment>
<dbReference type="InterPro" id="IPR018273">
    <property type="entry name" value="Ribosomal_eS17_CS"/>
</dbReference>
<keyword evidence="7" id="KW-0687">Ribonucleoprotein</keyword>
<evidence type="ECO:0000256" key="7">
    <source>
        <dbReference type="ARBA" id="ARBA00023274"/>
    </source>
</evidence>
<keyword evidence="6" id="KW-0146">Chitin degradation</keyword>
<evidence type="ECO:0000256" key="8">
    <source>
        <dbReference type="ARBA" id="ARBA00023277"/>
    </source>
</evidence>
<organism evidence="13 14">
    <name type="scientific">Mucor plumbeus</name>
    <dbReference type="NCBI Taxonomy" id="97098"/>
    <lineage>
        <taxon>Eukaryota</taxon>
        <taxon>Fungi</taxon>
        <taxon>Fungi incertae sedis</taxon>
        <taxon>Mucoromycota</taxon>
        <taxon>Mucoromycotina</taxon>
        <taxon>Mucoromycetes</taxon>
        <taxon>Mucorales</taxon>
        <taxon>Mucorineae</taxon>
        <taxon>Mucoraceae</taxon>
        <taxon>Mucor</taxon>
    </lineage>
</organism>
<dbReference type="InterPro" id="IPR001210">
    <property type="entry name" value="Ribosomal_eS17"/>
</dbReference>
<comment type="similarity">
    <text evidence="2">Belongs to the eukaryotic ribosomal protein eS17 family.</text>
</comment>
<dbReference type="InterPro" id="IPR036401">
    <property type="entry name" value="Ribosomal_eS17_sf"/>
</dbReference>
<dbReference type="FunFam" id="1.10.60.20:FF:000001">
    <property type="entry name" value="40S ribosomal protein S17"/>
    <property type="match status" value="1"/>
</dbReference>
<evidence type="ECO:0000313" key="14">
    <source>
        <dbReference type="Proteomes" id="UP000650833"/>
    </source>
</evidence>
<dbReference type="Gene3D" id="3.20.20.80">
    <property type="entry name" value="Glycosidases"/>
    <property type="match status" value="1"/>
</dbReference>
<sequence>MGRVRTKTVKKASRVVIEKYYPRLTLDFQVNKKILDEVSIIQSKRLRNKIAGFTTHLMKRISRGPVRGISFKLQEEERERRDNYVPEFSALDTSNIEVDPETEALLKAINFENLPGVKVTAPVAAFTPRNNNRGPRGPLLGICKVNCAFNATSNTNIIYYWGQNSASVAPNDPNHSLWQKRLSYYCDGNDKDIIVVSFLHQFGQGRSTAFDLANSSQDCKELIPGTQLLNCPYMEEDIKYCQSKGIKILLSMGGATPAYGVATVKEGENLADELWDTFAGGYKRNSTAFRPFGNATVDGFDLDIENGEKVGYTAFVNKMRQNYELDTTKSYYIAAAPQCPFPDYFVGETLNNAWLDFVIVINGDNFNYNIWDSWALAKSQNKDVRLFVGIPGSPTAAGRGYVPYTQLVSRIQPLKSMNSFGGIMVWDASQAYGNTEDVLPNYAHGINRLIKLTDDTSSVELAPIIMNTTNSISSSTISNLVTAAEPSIATTTLQPLSLNCFVENVANSTVWTSTIESNSTNLESFVASKTIIPVASCNNDIAIDIASTISSPATFISSSNVASHTMFPSLPLPIAGEACERDGVFICSGEFSFAQCASGQWILRNCATGTICKESYDTNPPSIFCGFP</sequence>
<evidence type="ECO:0000256" key="11">
    <source>
        <dbReference type="RuleBase" id="RU000489"/>
    </source>
</evidence>
<evidence type="ECO:0000256" key="4">
    <source>
        <dbReference type="ARBA" id="ARBA00022801"/>
    </source>
</evidence>
<evidence type="ECO:0000256" key="5">
    <source>
        <dbReference type="ARBA" id="ARBA00022980"/>
    </source>
</evidence>
<proteinExistence type="inferred from homology"/>
<dbReference type="Pfam" id="PF00704">
    <property type="entry name" value="Glyco_hydro_18"/>
    <property type="match status" value="1"/>
</dbReference>
<reference evidence="13" key="1">
    <citation type="submission" date="2020-12" db="EMBL/GenBank/DDBJ databases">
        <title>Metabolic potential, ecology and presence of endohyphal bacteria is reflected in genomic diversity of Mucoromycotina.</title>
        <authorList>
            <person name="Muszewska A."/>
            <person name="Okrasinska A."/>
            <person name="Steczkiewicz K."/>
            <person name="Drgas O."/>
            <person name="Orlowska M."/>
            <person name="Perlinska-Lenart U."/>
            <person name="Aleksandrzak-Piekarczyk T."/>
            <person name="Szatraj K."/>
            <person name="Zielenkiewicz U."/>
            <person name="Pilsyk S."/>
            <person name="Malc E."/>
            <person name="Mieczkowski P."/>
            <person name="Kruszewska J.S."/>
            <person name="Biernat P."/>
            <person name="Pawlowska J."/>
        </authorList>
    </citation>
    <scope>NUCLEOTIDE SEQUENCE</scope>
    <source>
        <strain evidence="13">CBS 226.32</strain>
    </source>
</reference>
<dbReference type="GO" id="GO:0006032">
    <property type="term" value="P:chitin catabolic process"/>
    <property type="evidence" value="ECO:0007669"/>
    <property type="project" value="UniProtKB-KW"/>
</dbReference>
<dbReference type="InterPro" id="IPR045321">
    <property type="entry name" value="Cts1-like"/>
</dbReference>
<evidence type="ECO:0000256" key="10">
    <source>
        <dbReference type="ARBA" id="ARBA00023326"/>
    </source>
</evidence>
<dbReference type="InterPro" id="IPR050542">
    <property type="entry name" value="Glycosyl_Hydrlase18_Chitinase"/>
</dbReference>
<dbReference type="InterPro" id="IPR001223">
    <property type="entry name" value="Glyco_hydro18_cat"/>
</dbReference>